<name>A0ABU7U163_9PROT</name>
<evidence type="ECO:0000313" key="2">
    <source>
        <dbReference type="Proteomes" id="UP001312908"/>
    </source>
</evidence>
<evidence type="ECO:0000313" key="1">
    <source>
        <dbReference type="EMBL" id="MEE8658223.1"/>
    </source>
</evidence>
<comment type="caution">
    <text evidence="1">The sequence shown here is derived from an EMBL/GenBank/DDBJ whole genome shotgun (WGS) entry which is preliminary data.</text>
</comment>
<dbReference type="Proteomes" id="UP001312908">
    <property type="component" value="Unassembled WGS sequence"/>
</dbReference>
<gene>
    <name evidence="1" type="ORF">DOFOFD_04275</name>
</gene>
<protein>
    <submittedName>
        <fullName evidence="1">Uncharacterized protein</fullName>
    </submittedName>
</protein>
<sequence>MSASGVRAQRYDFPGCGAFGLMMGLRGRGSAGLHVWPASPGPVGVAAGVRLAKTRFNRLFT</sequence>
<reference evidence="1 2" key="1">
    <citation type="submission" date="2023-10" db="EMBL/GenBank/DDBJ databases">
        <title>Sorlinia euscelidii gen. nov., sp. nov., an acetic acid bacteria isolated from the gut of Euscelidius variegatus emitter.</title>
        <authorList>
            <person name="Michoud G."/>
            <person name="Marasco R."/>
            <person name="Seferji K."/>
            <person name="Gonella E."/>
            <person name="Garuglieri E."/>
            <person name="Alma A."/>
            <person name="Mapelli F."/>
            <person name="Borin S."/>
            <person name="Daffonchio D."/>
            <person name="Crotti E."/>
        </authorList>
    </citation>
    <scope>NUCLEOTIDE SEQUENCE [LARGE SCALE GENOMIC DNA]</scope>
    <source>
        <strain evidence="1 2">EV16P</strain>
    </source>
</reference>
<dbReference type="EMBL" id="JAWJZY010000002">
    <property type="protein sequence ID" value="MEE8658223.1"/>
    <property type="molecule type" value="Genomic_DNA"/>
</dbReference>
<accession>A0ABU7U163</accession>
<organism evidence="1 2">
    <name type="scientific">Sorlinia euscelidii</name>
    <dbReference type="NCBI Taxonomy" id="3081148"/>
    <lineage>
        <taxon>Bacteria</taxon>
        <taxon>Pseudomonadati</taxon>
        <taxon>Pseudomonadota</taxon>
        <taxon>Alphaproteobacteria</taxon>
        <taxon>Acetobacterales</taxon>
        <taxon>Acetobacteraceae</taxon>
        <taxon>Sorlinia</taxon>
    </lineage>
</organism>
<proteinExistence type="predicted"/>
<keyword evidence="2" id="KW-1185">Reference proteome</keyword>